<proteinExistence type="predicted"/>
<keyword evidence="2" id="KW-1185">Reference proteome</keyword>
<reference evidence="1 2" key="1">
    <citation type="submission" date="2019-10" db="EMBL/GenBank/DDBJ databases">
        <title>Genomic analysis of Raineyella sp. CBA3103.</title>
        <authorList>
            <person name="Roh S.W."/>
        </authorList>
    </citation>
    <scope>NUCLEOTIDE SEQUENCE [LARGE SCALE GENOMIC DNA]</scope>
    <source>
        <strain evidence="1 2">CBA3103</strain>
    </source>
</reference>
<gene>
    <name evidence="1" type="ORF">Rai3103_01770</name>
</gene>
<dbReference type="RefSeq" id="WP_153571143.1">
    <property type="nucleotide sequence ID" value="NZ_CP045725.1"/>
</dbReference>
<sequence length="65" mass="7426">MRTYTLNCEEPVMNQVAEAESLDDSRRAVRMAKIVDKLKGDSSKRFLEQTSEDAIDIVAARHWEA</sequence>
<dbReference type="Proteomes" id="UP000386847">
    <property type="component" value="Chromosome"/>
</dbReference>
<name>A0A5Q2FB33_9ACTN</name>
<dbReference type="KEGG" id="rain:Rai3103_01770"/>
<organism evidence="1 2">
    <name type="scientific">Raineyella fluvialis</name>
    <dbReference type="NCBI Taxonomy" id="2662261"/>
    <lineage>
        <taxon>Bacteria</taxon>
        <taxon>Bacillati</taxon>
        <taxon>Actinomycetota</taxon>
        <taxon>Actinomycetes</taxon>
        <taxon>Propionibacteriales</taxon>
        <taxon>Propionibacteriaceae</taxon>
        <taxon>Raineyella</taxon>
    </lineage>
</organism>
<evidence type="ECO:0000313" key="2">
    <source>
        <dbReference type="Proteomes" id="UP000386847"/>
    </source>
</evidence>
<dbReference type="EMBL" id="CP045725">
    <property type="protein sequence ID" value="QGF22614.1"/>
    <property type="molecule type" value="Genomic_DNA"/>
</dbReference>
<protein>
    <submittedName>
        <fullName evidence="1">Uncharacterized protein</fullName>
    </submittedName>
</protein>
<dbReference type="AlphaFoldDB" id="A0A5Q2FB33"/>
<accession>A0A5Q2FB33</accession>
<evidence type="ECO:0000313" key="1">
    <source>
        <dbReference type="EMBL" id="QGF22614.1"/>
    </source>
</evidence>